<evidence type="ECO:0000313" key="5">
    <source>
        <dbReference type="EMBL" id="VTZ90274.1"/>
    </source>
</evidence>
<reference evidence="5 6" key="1">
    <citation type="submission" date="2019-06" db="EMBL/GenBank/DDBJ databases">
        <authorList>
            <person name="Rodrigo-Torres L."/>
            <person name="Arahal R. D."/>
            <person name="Lucena T."/>
        </authorList>
    </citation>
    <scope>NUCLEOTIDE SEQUENCE [LARGE SCALE GENOMIC DNA]</scope>
    <source>
        <strain evidence="5 6">INIA P508</strain>
    </source>
</reference>
<evidence type="ECO:0000256" key="1">
    <source>
        <dbReference type="ARBA" id="ARBA00022741"/>
    </source>
</evidence>
<dbReference type="AlphaFoldDB" id="A0A508YMX2"/>
<protein>
    <recommendedName>
        <fullName evidence="4">Putative exodeoxyribonuclease 8 PDDEXK-like domain-containing protein</fullName>
    </recommendedName>
</protein>
<dbReference type="Pfam" id="PF12684">
    <property type="entry name" value="DUF3799"/>
    <property type="match status" value="1"/>
</dbReference>
<evidence type="ECO:0000259" key="4">
    <source>
        <dbReference type="Pfam" id="PF12684"/>
    </source>
</evidence>
<dbReference type="GO" id="GO:0004386">
    <property type="term" value="F:helicase activity"/>
    <property type="evidence" value="ECO:0007669"/>
    <property type="project" value="UniProtKB-KW"/>
</dbReference>
<dbReference type="EMBL" id="CABFNH010000013">
    <property type="protein sequence ID" value="VTZ90274.1"/>
    <property type="molecule type" value="Genomic_DNA"/>
</dbReference>
<organism evidence="5 6">
    <name type="scientific">Limosilactobacillus mucosae</name>
    <name type="common">Lactobacillus mucosae</name>
    <dbReference type="NCBI Taxonomy" id="97478"/>
    <lineage>
        <taxon>Bacteria</taxon>
        <taxon>Bacillati</taxon>
        <taxon>Bacillota</taxon>
        <taxon>Bacilli</taxon>
        <taxon>Lactobacillales</taxon>
        <taxon>Lactobacillaceae</taxon>
        <taxon>Limosilactobacillus</taxon>
    </lineage>
</organism>
<dbReference type="Proteomes" id="UP000365705">
    <property type="component" value="Unassembled WGS sequence"/>
</dbReference>
<keyword evidence="3" id="KW-0067">ATP-binding</keyword>
<evidence type="ECO:0000313" key="6">
    <source>
        <dbReference type="Proteomes" id="UP000365705"/>
    </source>
</evidence>
<sequence>MIELTKENYYDLNTLYDYMDKSTFLDFDKCELAALAKINGSWKPTSNPEALLVGNYVHSALESDEAHEAFIKENESSILSHSGTSKGKPKKAYKQADQMIQALKSDEWFKDHYAPGEKEVIVTGELFGHQWKGKIDSLDLDNGVFYDLKTTADFTKRWNEESRQREPFIYNGHYELQMAVYQQLINQTFGKMCEPVIVGITKQTPPDMQAFDFESDGAKAAMANALEVVKNKQDHFWNVLMGEEPPKACGHCDYCRTKVHLTDPVPFDMYDWPE</sequence>
<proteinExistence type="predicted"/>
<dbReference type="Gene3D" id="3.90.320.10">
    <property type="match status" value="1"/>
</dbReference>
<keyword evidence="2" id="KW-0347">Helicase</keyword>
<keyword evidence="2" id="KW-0378">Hydrolase</keyword>
<evidence type="ECO:0000256" key="3">
    <source>
        <dbReference type="ARBA" id="ARBA00022840"/>
    </source>
</evidence>
<evidence type="ECO:0000256" key="2">
    <source>
        <dbReference type="ARBA" id="ARBA00022806"/>
    </source>
</evidence>
<accession>A0A508YMX2</accession>
<dbReference type="GO" id="GO:0005524">
    <property type="term" value="F:ATP binding"/>
    <property type="evidence" value="ECO:0007669"/>
    <property type="project" value="UniProtKB-KW"/>
</dbReference>
<dbReference type="InterPro" id="IPR024432">
    <property type="entry name" value="Put_RecE_PDDEXK-like_dom"/>
</dbReference>
<name>A0A508YMX2_LIMMU</name>
<feature type="domain" description="Putative exodeoxyribonuclease 8 PDDEXK-like" evidence="4">
    <location>
        <begin position="22"/>
        <end position="257"/>
    </location>
</feature>
<gene>
    <name evidence="5" type="ORF">LMUP508_01094</name>
</gene>
<dbReference type="InterPro" id="IPR011604">
    <property type="entry name" value="PDDEXK-like_dom_sf"/>
</dbReference>
<dbReference type="RefSeq" id="WP_143113009.1">
    <property type="nucleotide sequence ID" value="NZ_CABFNH010000013.1"/>
</dbReference>
<keyword evidence="1" id="KW-0547">Nucleotide-binding</keyword>